<feature type="region of interest" description="Disordered" evidence="1">
    <location>
        <begin position="107"/>
        <end position="126"/>
    </location>
</feature>
<protein>
    <submittedName>
        <fullName evidence="2">Uncharacterized protein</fullName>
    </submittedName>
</protein>
<name>A0A8K0GSB9_9ROSA</name>
<gene>
    <name evidence="2" type="ORF">FNV43_RR22747</name>
</gene>
<dbReference type="EMBL" id="VOIH02000010">
    <property type="protein sequence ID" value="KAF3435656.1"/>
    <property type="molecule type" value="Genomic_DNA"/>
</dbReference>
<feature type="compositionally biased region" description="Polar residues" evidence="1">
    <location>
        <begin position="107"/>
        <end position="118"/>
    </location>
</feature>
<keyword evidence="3" id="KW-1185">Reference proteome</keyword>
<evidence type="ECO:0000313" key="3">
    <source>
        <dbReference type="Proteomes" id="UP000796880"/>
    </source>
</evidence>
<comment type="caution">
    <text evidence="2">The sequence shown here is derived from an EMBL/GenBank/DDBJ whole genome shotgun (WGS) entry which is preliminary data.</text>
</comment>
<dbReference type="Proteomes" id="UP000796880">
    <property type="component" value="Unassembled WGS sequence"/>
</dbReference>
<dbReference type="AlphaFoldDB" id="A0A8K0GSB9"/>
<organism evidence="2 3">
    <name type="scientific">Rhamnella rubrinervis</name>
    <dbReference type="NCBI Taxonomy" id="2594499"/>
    <lineage>
        <taxon>Eukaryota</taxon>
        <taxon>Viridiplantae</taxon>
        <taxon>Streptophyta</taxon>
        <taxon>Embryophyta</taxon>
        <taxon>Tracheophyta</taxon>
        <taxon>Spermatophyta</taxon>
        <taxon>Magnoliopsida</taxon>
        <taxon>eudicotyledons</taxon>
        <taxon>Gunneridae</taxon>
        <taxon>Pentapetalae</taxon>
        <taxon>rosids</taxon>
        <taxon>fabids</taxon>
        <taxon>Rosales</taxon>
        <taxon>Rhamnaceae</taxon>
        <taxon>rhamnoid group</taxon>
        <taxon>Rhamneae</taxon>
        <taxon>Rhamnella</taxon>
    </lineage>
</organism>
<accession>A0A8K0GSB9</accession>
<evidence type="ECO:0000313" key="2">
    <source>
        <dbReference type="EMBL" id="KAF3435656.1"/>
    </source>
</evidence>
<proteinExistence type="predicted"/>
<reference evidence="2" key="1">
    <citation type="submission" date="2020-03" db="EMBL/GenBank/DDBJ databases">
        <title>A high-quality chromosome-level genome assembly of a woody plant with both climbing and erect habits, Rhamnella rubrinervis.</title>
        <authorList>
            <person name="Lu Z."/>
            <person name="Yang Y."/>
            <person name="Zhu X."/>
            <person name="Sun Y."/>
        </authorList>
    </citation>
    <scope>NUCLEOTIDE SEQUENCE</scope>
    <source>
        <strain evidence="2">BYM</strain>
        <tissue evidence="2">Leaf</tissue>
    </source>
</reference>
<evidence type="ECO:0000256" key="1">
    <source>
        <dbReference type="SAM" id="MobiDB-lite"/>
    </source>
</evidence>
<sequence>MTRHGLSWEMTTDEVGLEVEAKCLEDAIVGGVDLVLIDSRVFIDLIDLTVDSPQVGPAGWDFLVDSGQPREDLRNRGRHLELRGTRIIVLGDCCWYTAIRTRLVPNSSGDPNDASADSSFMFGSEP</sequence>